<dbReference type="Pfam" id="PF12833">
    <property type="entry name" value="HTH_18"/>
    <property type="match status" value="1"/>
</dbReference>
<dbReference type="Gene3D" id="1.10.10.60">
    <property type="entry name" value="Homeodomain-like"/>
    <property type="match status" value="2"/>
</dbReference>
<dbReference type="GO" id="GO:0003700">
    <property type="term" value="F:DNA-binding transcription factor activity"/>
    <property type="evidence" value="ECO:0007669"/>
    <property type="project" value="InterPro"/>
</dbReference>
<evidence type="ECO:0000256" key="1">
    <source>
        <dbReference type="ARBA" id="ARBA00023015"/>
    </source>
</evidence>
<dbReference type="SUPFAM" id="SSF51215">
    <property type="entry name" value="Regulatory protein AraC"/>
    <property type="match status" value="1"/>
</dbReference>
<evidence type="ECO:0000256" key="3">
    <source>
        <dbReference type="ARBA" id="ARBA00023163"/>
    </source>
</evidence>
<dbReference type="InterPro" id="IPR018060">
    <property type="entry name" value="HTH_AraC"/>
</dbReference>
<keyword evidence="2" id="KW-0238">DNA-binding</keyword>
<sequence>MREDIISFNCDTIEEYPFYIEMAGISYCDGTYRIERKNSPIYCFEYILKGQGTVNINGEIFSPVEGDIYILHKGSNHIYFSDKKNPWTKIWFNIRGPLADHLIQAYKLNKIHHVQNFDLKESFYRFLSVAQASSESPREIFNKAALIFHEIASKIHDKIHALGPVYDPTAFKLKEYLDKRTMDHISLNELSRLIQKSTSQTIRIFKKEFGVTPYEYLLSKKIETAKLLLLNTNMQINEIALKLKFADEHYFSNYFKTKTGVSPSKFRHISMGKQV</sequence>
<accession>A0A2K2FPW3</accession>
<gene>
    <name evidence="5" type="ORF">CDQ84_03995</name>
</gene>
<keyword evidence="1" id="KW-0805">Transcription regulation</keyword>
<dbReference type="InterPro" id="IPR037923">
    <property type="entry name" value="HTH-like"/>
</dbReference>
<dbReference type="InterPro" id="IPR003313">
    <property type="entry name" value="AraC-bd"/>
</dbReference>
<feature type="domain" description="HTH araC/xylS-type" evidence="4">
    <location>
        <begin position="171"/>
        <end position="269"/>
    </location>
</feature>
<dbReference type="InterPro" id="IPR009057">
    <property type="entry name" value="Homeodomain-like_sf"/>
</dbReference>
<organism evidence="5 6">
    <name type="scientific">Clostridium thermosuccinogenes</name>
    <dbReference type="NCBI Taxonomy" id="84032"/>
    <lineage>
        <taxon>Bacteria</taxon>
        <taxon>Bacillati</taxon>
        <taxon>Bacillota</taxon>
        <taxon>Clostridia</taxon>
        <taxon>Eubacteriales</taxon>
        <taxon>Clostridiaceae</taxon>
        <taxon>Clostridium</taxon>
    </lineage>
</organism>
<comment type="caution">
    <text evidence="5">The sequence shown here is derived from an EMBL/GenBank/DDBJ whole genome shotgun (WGS) entry which is preliminary data.</text>
</comment>
<keyword evidence="6" id="KW-1185">Reference proteome</keyword>
<dbReference type="RefSeq" id="WP_103080436.1">
    <property type="nucleotide sequence ID" value="NZ_CP021850.1"/>
</dbReference>
<evidence type="ECO:0000313" key="5">
    <source>
        <dbReference type="EMBL" id="PNU00820.1"/>
    </source>
</evidence>
<evidence type="ECO:0000256" key="2">
    <source>
        <dbReference type="ARBA" id="ARBA00023125"/>
    </source>
</evidence>
<evidence type="ECO:0000259" key="4">
    <source>
        <dbReference type="PROSITE" id="PS01124"/>
    </source>
</evidence>
<reference evidence="5 6" key="1">
    <citation type="submission" date="2017-06" db="EMBL/GenBank/DDBJ databases">
        <title>Investigating the central metabolism of Clostridium thermosuccinogenes.</title>
        <authorList>
            <person name="Koendjbiharie J.G."/>
            <person name="van Kranenburg R."/>
        </authorList>
    </citation>
    <scope>NUCLEOTIDE SEQUENCE [LARGE SCALE GENOMIC DNA]</scope>
    <source>
        <strain evidence="5 6">DSM 5806</strain>
    </source>
</reference>
<dbReference type="Pfam" id="PF02311">
    <property type="entry name" value="AraC_binding"/>
    <property type="match status" value="1"/>
</dbReference>
<proteinExistence type="predicted"/>
<dbReference type="KEGG" id="cthd:CDO33_19310"/>
<dbReference type="AlphaFoldDB" id="A0A2K2FPW3"/>
<dbReference type="OrthoDB" id="625043at2"/>
<dbReference type="Proteomes" id="UP000236151">
    <property type="component" value="Unassembled WGS sequence"/>
</dbReference>
<dbReference type="EMBL" id="NIOJ01000006">
    <property type="protein sequence ID" value="PNU00820.1"/>
    <property type="molecule type" value="Genomic_DNA"/>
</dbReference>
<dbReference type="GO" id="GO:0043565">
    <property type="term" value="F:sequence-specific DNA binding"/>
    <property type="evidence" value="ECO:0007669"/>
    <property type="project" value="InterPro"/>
</dbReference>
<dbReference type="PANTHER" id="PTHR43280:SF2">
    <property type="entry name" value="HTH-TYPE TRANSCRIPTIONAL REGULATOR EXSA"/>
    <property type="match status" value="1"/>
</dbReference>
<dbReference type="PROSITE" id="PS01124">
    <property type="entry name" value="HTH_ARAC_FAMILY_2"/>
    <property type="match status" value="1"/>
</dbReference>
<dbReference type="PANTHER" id="PTHR43280">
    <property type="entry name" value="ARAC-FAMILY TRANSCRIPTIONAL REGULATOR"/>
    <property type="match status" value="1"/>
</dbReference>
<dbReference type="SUPFAM" id="SSF46689">
    <property type="entry name" value="Homeodomain-like"/>
    <property type="match status" value="2"/>
</dbReference>
<dbReference type="SMART" id="SM00342">
    <property type="entry name" value="HTH_ARAC"/>
    <property type="match status" value="1"/>
</dbReference>
<protein>
    <recommendedName>
        <fullName evidence="4">HTH araC/xylS-type domain-containing protein</fullName>
    </recommendedName>
</protein>
<keyword evidence="3" id="KW-0804">Transcription</keyword>
<name>A0A2K2FPW3_9CLOT</name>
<evidence type="ECO:0000313" key="6">
    <source>
        <dbReference type="Proteomes" id="UP000236151"/>
    </source>
</evidence>